<feature type="domain" description="Epoxide hydrolase N-terminal" evidence="5">
    <location>
        <begin position="2"/>
        <end position="112"/>
    </location>
</feature>
<comment type="caution">
    <text evidence="6">The sequence shown here is derived from an EMBL/GenBank/DDBJ whole genome shotgun (WGS) entry which is preliminary data.</text>
</comment>
<name>A0A4Z1PIR6_9PEZI</name>
<dbReference type="PRINTS" id="PR00412">
    <property type="entry name" value="EPOXHYDRLASE"/>
</dbReference>
<evidence type="ECO:0000256" key="2">
    <source>
        <dbReference type="ARBA" id="ARBA00022797"/>
    </source>
</evidence>
<keyword evidence="6" id="KW-0687">Ribonucleoprotein</keyword>
<dbReference type="PANTHER" id="PTHR21661:SF35">
    <property type="entry name" value="EPOXIDE HYDROLASE"/>
    <property type="match status" value="1"/>
</dbReference>
<accession>A0A4Z1PIR6</accession>
<dbReference type="AlphaFoldDB" id="A0A4Z1PIR6"/>
<keyword evidence="7" id="KW-1185">Reference proteome</keyword>
<sequence length="409" mass="46098">MASFTLNVPDEALEKLQAKLAATDFPDELDSGDMWKYGAPLRDIKRLTEYWRYQFDWRKAEAKINQLPNFETIITPIGFDPINIHFVHQPSPVKNAIPLLFCHGWPGSFIEVEKLLPLLRGDGSGPAFHVVAPSLPNFGFSGVVKKPGFNLEKYAEVCDTLMQQLGYKEYVTQGGDWGFYITRAMGLLYPDHVKASHVNMIRANPPEYRKNPMIAAQHALSPYTEREKKGLERSAWFNKEGSGYNLEQRTKPQTIGYALADSPVALLAWIYEKLHDWTDDYPWSDDEILTWISIYYFSTAGPAASVRIYYEAVHSTGTKIGHRDALSEWIPHVKLGLAYFPRELTVVPQTWGRTLGPVAYESVKSRGGHFAAHEAPSEIAGDLKKMFGKKGPLYGIIKGADGYRHGSKL</sequence>
<dbReference type="EMBL" id="SNSC02000009">
    <property type="protein sequence ID" value="TID21719.1"/>
    <property type="molecule type" value="Genomic_DNA"/>
</dbReference>
<feature type="active site" description="Proton donor" evidence="4">
    <location>
        <position position="309"/>
    </location>
</feature>
<keyword evidence="2" id="KW-0058">Aromatic hydrocarbons catabolism</keyword>
<gene>
    <name evidence="6" type="ORF">E6O75_ATG05114</name>
</gene>
<dbReference type="InterPro" id="IPR000639">
    <property type="entry name" value="Epox_hydrolase-like"/>
</dbReference>
<dbReference type="Pfam" id="PF06441">
    <property type="entry name" value="EHN"/>
    <property type="match status" value="1"/>
</dbReference>
<dbReference type="InterPro" id="IPR029058">
    <property type="entry name" value="AB_hydrolase_fold"/>
</dbReference>
<dbReference type="GO" id="GO:0097176">
    <property type="term" value="P:epoxide metabolic process"/>
    <property type="evidence" value="ECO:0007669"/>
    <property type="project" value="TreeGrafter"/>
</dbReference>
<evidence type="ECO:0000259" key="5">
    <source>
        <dbReference type="Pfam" id="PF06441"/>
    </source>
</evidence>
<organism evidence="6 7">
    <name type="scientific">Venturia nashicola</name>
    <dbReference type="NCBI Taxonomy" id="86259"/>
    <lineage>
        <taxon>Eukaryota</taxon>
        <taxon>Fungi</taxon>
        <taxon>Dikarya</taxon>
        <taxon>Ascomycota</taxon>
        <taxon>Pezizomycotina</taxon>
        <taxon>Dothideomycetes</taxon>
        <taxon>Pleosporomycetidae</taxon>
        <taxon>Venturiales</taxon>
        <taxon>Venturiaceae</taxon>
        <taxon>Venturia</taxon>
    </lineage>
</organism>
<dbReference type="SUPFAM" id="SSF53474">
    <property type="entry name" value="alpha/beta-Hydrolases"/>
    <property type="match status" value="1"/>
</dbReference>
<dbReference type="GO" id="GO:0004301">
    <property type="term" value="F:epoxide hydrolase activity"/>
    <property type="evidence" value="ECO:0007669"/>
    <property type="project" value="TreeGrafter"/>
</dbReference>
<dbReference type="InterPro" id="IPR016292">
    <property type="entry name" value="Epoxide_hydrolase"/>
</dbReference>
<reference evidence="6 7" key="1">
    <citation type="submission" date="2019-04" db="EMBL/GenBank/DDBJ databases">
        <title>High contiguity whole genome sequence and gene annotation resource for two Venturia nashicola isolates.</title>
        <authorList>
            <person name="Prokchorchik M."/>
            <person name="Won K."/>
            <person name="Lee Y."/>
            <person name="Choi E.D."/>
            <person name="Segonzac C."/>
            <person name="Sohn K.H."/>
        </authorList>
    </citation>
    <scope>NUCLEOTIDE SEQUENCE [LARGE SCALE GENOMIC DNA]</scope>
    <source>
        <strain evidence="6 7">PRI2</strain>
    </source>
</reference>
<dbReference type="PANTHER" id="PTHR21661">
    <property type="entry name" value="EPOXIDE HYDROLASE 1-RELATED"/>
    <property type="match status" value="1"/>
</dbReference>
<keyword evidence="3" id="KW-0378">Hydrolase</keyword>
<dbReference type="STRING" id="86259.A0A4Z1PIR6"/>
<evidence type="ECO:0000256" key="1">
    <source>
        <dbReference type="ARBA" id="ARBA00010088"/>
    </source>
</evidence>
<dbReference type="InterPro" id="IPR010497">
    <property type="entry name" value="Epoxide_hydro_N"/>
</dbReference>
<evidence type="ECO:0000256" key="3">
    <source>
        <dbReference type="ARBA" id="ARBA00022801"/>
    </source>
</evidence>
<feature type="active site" description="Nucleophile" evidence="4">
    <location>
        <position position="176"/>
    </location>
</feature>
<dbReference type="Proteomes" id="UP000298493">
    <property type="component" value="Unassembled WGS sequence"/>
</dbReference>
<dbReference type="PIRSF" id="PIRSF001112">
    <property type="entry name" value="Epoxide_hydrolase"/>
    <property type="match status" value="1"/>
</dbReference>
<dbReference type="Gene3D" id="3.40.50.1820">
    <property type="entry name" value="alpha/beta hydrolase"/>
    <property type="match status" value="1"/>
</dbReference>
<feature type="active site" description="Proton acceptor" evidence="4">
    <location>
        <position position="369"/>
    </location>
</feature>
<evidence type="ECO:0000256" key="4">
    <source>
        <dbReference type="PIRSR" id="PIRSR001112-1"/>
    </source>
</evidence>
<evidence type="ECO:0000313" key="7">
    <source>
        <dbReference type="Proteomes" id="UP000298493"/>
    </source>
</evidence>
<dbReference type="GO" id="GO:0005840">
    <property type="term" value="C:ribosome"/>
    <property type="evidence" value="ECO:0007669"/>
    <property type="project" value="UniProtKB-KW"/>
</dbReference>
<comment type="similarity">
    <text evidence="1">Belongs to the peptidase S33 family.</text>
</comment>
<proteinExistence type="inferred from homology"/>
<keyword evidence="6" id="KW-0689">Ribosomal protein</keyword>
<evidence type="ECO:0000313" key="6">
    <source>
        <dbReference type="EMBL" id="TID21719.1"/>
    </source>
</evidence>
<protein>
    <submittedName>
        <fullName evidence="6">60S ribosomal protein</fullName>
    </submittedName>
</protein>